<dbReference type="CDD" id="cd00096">
    <property type="entry name" value="Ig"/>
    <property type="match status" value="1"/>
</dbReference>
<dbReference type="Ensembl" id="ENSCMMT00000013963.1">
    <property type="protein sequence ID" value="ENSCMMP00000012695.1"/>
    <property type="gene ID" value="ENSCMMG00000007986.1"/>
</dbReference>
<dbReference type="GO" id="GO:0009897">
    <property type="term" value="C:external side of plasma membrane"/>
    <property type="evidence" value="ECO:0007669"/>
    <property type="project" value="TreeGrafter"/>
</dbReference>
<dbReference type="InterPro" id="IPR007110">
    <property type="entry name" value="Ig-like_dom"/>
</dbReference>
<organism evidence="7 8">
    <name type="scientific">Cairina moschata</name>
    <name type="common">Muscovy duck</name>
    <dbReference type="NCBI Taxonomy" id="8855"/>
    <lineage>
        <taxon>Eukaryota</taxon>
        <taxon>Metazoa</taxon>
        <taxon>Chordata</taxon>
        <taxon>Craniata</taxon>
        <taxon>Vertebrata</taxon>
        <taxon>Euteleostomi</taxon>
        <taxon>Archelosauria</taxon>
        <taxon>Archosauria</taxon>
        <taxon>Dinosauria</taxon>
        <taxon>Saurischia</taxon>
        <taxon>Theropoda</taxon>
        <taxon>Coelurosauria</taxon>
        <taxon>Aves</taxon>
        <taxon>Neognathae</taxon>
        <taxon>Galloanserae</taxon>
        <taxon>Anseriformes</taxon>
        <taxon>Anatidae</taxon>
        <taxon>Anatinae</taxon>
        <taxon>Cairina</taxon>
    </lineage>
</organism>
<dbReference type="AlphaFoldDB" id="A0A8C3GIU3"/>
<reference evidence="7" key="1">
    <citation type="submission" date="2018-09" db="EMBL/GenBank/DDBJ databases">
        <title>Common duck and Muscovy duck high density SNP chip.</title>
        <authorList>
            <person name="Vignal A."/>
            <person name="Thebault N."/>
            <person name="Warren W.C."/>
        </authorList>
    </citation>
    <scope>NUCLEOTIDE SEQUENCE [LARGE SCALE GENOMIC DNA]</scope>
</reference>
<sequence>MRSCDPRPGACPRGRAIQGATGGAAAHPAVPCRAGDPQQPPTFWGCCRAWCSPSCTEAGGNGAAACMLGLVTAGFCVCGFCCCCCFFFSLGAFYLTSTRGPDIRGCSEQEREKAQLRGGGKGPLGKVLAAPQAGQARKELGQKRATGALLEGLQTPLLRSEMRQTRAATSWCEDRAVPAGGELWLLPKEPLQAWVKLEWKVTLDSGTTLVIVRASKDEAPDFRSNFSGRATFHPETLSLNISMVTQADSGNYYAGFDTESGLTHSQCFHVSVWEPIGQPQLEVRVLQQEQGWCNFSLLCSVPGAADVSYSWSHDGEPLGHENVLRVHGDTEPRTYICNASNPVSWNTASIDPVTACLPPGTGPSILWWAVAVLLVLAVSLIAFVACWCWRKRRKDGSAAPPGHVEPSMTVYEEVGKVQAGQDLNRNREANVVGNTIYAVVSTKAQGPRHFQEPQSCTIYSTIQPTKKSPSIRRKKLDPALVCTAYTEPTVPLKHWSIPPRTSSLSPVDNHHS</sequence>
<keyword evidence="3 5" id="KW-0472">Membrane</keyword>
<evidence type="ECO:0000256" key="2">
    <source>
        <dbReference type="ARBA" id="ARBA00022729"/>
    </source>
</evidence>
<evidence type="ECO:0000313" key="8">
    <source>
        <dbReference type="Proteomes" id="UP000694556"/>
    </source>
</evidence>
<evidence type="ECO:0000313" key="7">
    <source>
        <dbReference type="Ensembl" id="ENSCMMP00000012695.1"/>
    </source>
</evidence>
<dbReference type="PANTHER" id="PTHR12080">
    <property type="entry name" value="SIGNALING LYMPHOCYTIC ACTIVATION MOLECULE"/>
    <property type="match status" value="1"/>
</dbReference>
<dbReference type="InterPro" id="IPR013783">
    <property type="entry name" value="Ig-like_fold"/>
</dbReference>
<dbReference type="InterPro" id="IPR015631">
    <property type="entry name" value="CD2/SLAM_rcpt"/>
</dbReference>
<dbReference type="SUPFAM" id="SSF48726">
    <property type="entry name" value="Immunoglobulin"/>
    <property type="match status" value="2"/>
</dbReference>
<feature type="transmembrane region" description="Helical" evidence="5">
    <location>
        <begin position="365"/>
        <end position="389"/>
    </location>
</feature>
<reference evidence="7" key="2">
    <citation type="submission" date="2025-08" db="UniProtKB">
        <authorList>
            <consortium name="Ensembl"/>
        </authorList>
    </citation>
    <scope>IDENTIFICATION</scope>
</reference>
<dbReference type="GO" id="GO:0002323">
    <property type="term" value="P:natural killer cell activation involved in immune response"/>
    <property type="evidence" value="ECO:0007669"/>
    <property type="project" value="TreeGrafter"/>
</dbReference>
<keyword evidence="5" id="KW-1133">Transmembrane helix</keyword>
<evidence type="ECO:0000256" key="4">
    <source>
        <dbReference type="ARBA" id="ARBA00023180"/>
    </source>
</evidence>
<feature type="domain" description="Ig-like" evidence="6">
    <location>
        <begin position="279"/>
        <end position="354"/>
    </location>
</feature>
<dbReference type="InterPro" id="IPR024303">
    <property type="entry name" value="NK_rcpt_2B4_Ig_dom"/>
</dbReference>
<dbReference type="InterPro" id="IPR036179">
    <property type="entry name" value="Ig-like_dom_sf"/>
</dbReference>
<dbReference type="PANTHER" id="PTHR12080:SF56">
    <property type="entry name" value="NATURAL KILLER CELL RECEPTOR 2B4"/>
    <property type="match status" value="1"/>
</dbReference>
<dbReference type="Gene3D" id="2.60.40.10">
    <property type="entry name" value="Immunoglobulins"/>
    <property type="match status" value="2"/>
</dbReference>
<evidence type="ECO:0000259" key="6">
    <source>
        <dbReference type="PROSITE" id="PS50835"/>
    </source>
</evidence>
<name>A0A8C3GIU3_CAIMO</name>
<dbReference type="Pfam" id="PF11465">
    <property type="entry name" value="Receptor_2B4"/>
    <property type="match status" value="1"/>
</dbReference>
<feature type="transmembrane region" description="Helical" evidence="5">
    <location>
        <begin position="70"/>
        <end position="95"/>
    </location>
</feature>
<comment type="subcellular location">
    <subcellularLocation>
        <location evidence="1">Membrane</location>
    </subcellularLocation>
</comment>
<keyword evidence="4" id="KW-0325">Glycoprotein</keyword>
<proteinExistence type="predicted"/>
<dbReference type="Proteomes" id="UP000694556">
    <property type="component" value="Chromosome 26"/>
</dbReference>
<protein>
    <recommendedName>
        <fullName evidence="6">Ig-like domain-containing protein</fullName>
    </recommendedName>
</protein>
<keyword evidence="2" id="KW-0732">Signal</keyword>
<dbReference type="GO" id="GO:0042288">
    <property type="term" value="F:MHC class I protein binding"/>
    <property type="evidence" value="ECO:0007669"/>
    <property type="project" value="TreeGrafter"/>
</dbReference>
<evidence type="ECO:0000256" key="5">
    <source>
        <dbReference type="SAM" id="Phobius"/>
    </source>
</evidence>
<evidence type="ECO:0000256" key="1">
    <source>
        <dbReference type="ARBA" id="ARBA00004370"/>
    </source>
</evidence>
<accession>A0A8C3GIU3</accession>
<reference evidence="7" key="3">
    <citation type="submission" date="2025-09" db="UniProtKB">
        <authorList>
            <consortium name="Ensembl"/>
        </authorList>
    </citation>
    <scope>IDENTIFICATION</scope>
</reference>
<evidence type="ECO:0000256" key="3">
    <source>
        <dbReference type="ARBA" id="ARBA00023136"/>
    </source>
</evidence>
<dbReference type="PROSITE" id="PS50835">
    <property type="entry name" value="IG_LIKE"/>
    <property type="match status" value="1"/>
</dbReference>
<keyword evidence="8" id="KW-1185">Reference proteome</keyword>
<keyword evidence="5" id="KW-0812">Transmembrane</keyword>